<dbReference type="Proteomes" id="UP000509241">
    <property type="component" value="Chromosome"/>
</dbReference>
<evidence type="ECO:0000313" key="3">
    <source>
        <dbReference type="Proteomes" id="UP000509241"/>
    </source>
</evidence>
<feature type="compositionally biased region" description="Gly residues" evidence="1">
    <location>
        <begin position="148"/>
        <end position="193"/>
    </location>
</feature>
<dbReference type="Gene3D" id="2.60.40.420">
    <property type="entry name" value="Cupredoxins - blue copper proteins"/>
    <property type="match status" value="1"/>
</dbReference>
<dbReference type="AlphaFoldDB" id="A0A7D5KFG8"/>
<name>A0A7D5KFG8_9EURY</name>
<dbReference type="OrthoDB" id="6744at2157"/>
<dbReference type="EMBL" id="CP058601">
    <property type="protein sequence ID" value="QLG51156.1"/>
    <property type="molecule type" value="Genomic_DNA"/>
</dbReference>
<evidence type="ECO:0000256" key="1">
    <source>
        <dbReference type="SAM" id="MobiDB-lite"/>
    </source>
</evidence>
<dbReference type="KEGG" id="haly:HYG82_06225"/>
<sequence length="199" mass="19497">MLKLTGVATSTAFVAGCGGGGGGNGGGGNGGGNGGGGGGGVEIDPGTQIDFSGQTSYWEGLAPSSIEGEQNPTLVLQEGEDYTIGWSEGDGSAHNMQIRDSNDEVIDELTTGQASADPGDGQFFDFTASSDMAVYRCQPHPQMEGEIQMGGGGGGGGNETGGNETGNETGGNETGNETGGNETGGNETGGNETGGNTTE</sequence>
<evidence type="ECO:0000313" key="2">
    <source>
        <dbReference type="EMBL" id="QLG51156.1"/>
    </source>
</evidence>
<dbReference type="RefSeq" id="WP_179264391.1">
    <property type="nucleotide sequence ID" value="NZ_CP058601.1"/>
</dbReference>
<gene>
    <name evidence="2" type="ORF">HYG82_06225</name>
</gene>
<organism evidence="2 3">
    <name type="scientific">Natrinema halophilum</name>
    <dbReference type="NCBI Taxonomy" id="1699371"/>
    <lineage>
        <taxon>Archaea</taxon>
        <taxon>Methanobacteriati</taxon>
        <taxon>Methanobacteriota</taxon>
        <taxon>Stenosarchaea group</taxon>
        <taxon>Halobacteria</taxon>
        <taxon>Halobacteriales</taxon>
        <taxon>Natrialbaceae</taxon>
        <taxon>Natrinema</taxon>
    </lineage>
</organism>
<keyword evidence="3" id="KW-1185">Reference proteome</keyword>
<dbReference type="PROSITE" id="PS51257">
    <property type="entry name" value="PROKAR_LIPOPROTEIN"/>
    <property type="match status" value="1"/>
</dbReference>
<accession>A0A7D5KFG8</accession>
<protein>
    <recommendedName>
        <fullName evidence="4">Blue (type 1) copper domain-containing protein</fullName>
    </recommendedName>
</protein>
<dbReference type="InterPro" id="IPR008972">
    <property type="entry name" value="Cupredoxin"/>
</dbReference>
<feature type="compositionally biased region" description="Gly residues" evidence="1">
    <location>
        <begin position="29"/>
        <end position="41"/>
    </location>
</feature>
<feature type="region of interest" description="Disordered" evidence="1">
    <location>
        <begin position="29"/>
        <end position="53"/>
    </location>
</feature>
<feature type="region of interest" description="Disordered" evidence="1">
    <location>
        <begin position="140"/>
        <end position="199"/>
    </location>
</feature>
<evidence type="ECO:0008006" key="4">
    <source>
        <dbReference type="Google" id="ProtNLM"/>
    </source>
</evidence>
<proteinExistence type="predicted"/>
<dbReference type="GeneID" id="56032870"/>
<reference evidence="2 3" key="1">
    <citation type="submission" date="2020-07" db="EMBL/GenBank/DDBJ databases">
        <authorList>
            <person name="Cui H."/>
        </authorList>
    </citation>
    <scope>NUCLEOTIDE SEQUENCE [LARGE SCALE GENOMIC DNA]</scope>
    <source>
        <strain evidence="2 3">YPL8</strain>
    </source>
</reference>